<proteinExistence type="predicted"/>
<dbReference type="AlphaFoldDB" id="A0A7W6D8A6"/>
<sequence length="75" mass="7996">MTAGFGGLFEDRGARSEAWPAVWQPAERQAGILRVIPFSRHPGLDPGSSGVASAAQEMLFSRKDLRGLDTGSRPA</sequence>
<name>A0A7W6D8A6_9HYPH</name>
<dbReference type="Proteomes" id="UP000574761">
    <property type="component" value="Unassembled WGS sequence"/>
</dbReference>
<gene>
    <name evidence="1" type="ORF">GGQ64_001252</name>
</gene>
<accession>A0A7W6D8A6</accession>
<organism evidence="1 2">
    <name type="scientific">Mycoplana azooxidifex</name>
    <dbReference type="NCBI Taxonomy" id="1636188"/>
    <lineage>
        <taxon>Bacteria</taxon>
        <taxon>Pseudomonadati</taxon>
        <taxon>Pseudomonadota</taxon>
        <taxon>Alphaproteobacteria</taxon>
        <taxon>Hyphomicrobiales</taxon>
        <taxon>Rhizobiaceae</taxon>
        <taxon>Mycoplana</taxon>
    </lineage>
</organism>
<comment type="caution">
    <text evidence="1">The sequence shown here is derived from an EMBL/GenBank/DDBJ whole genome shotgun (WGS) entry which is preliminary data.</text>
</comment>
<keyword evidence="2" id="KW-1185">Reference proteome</keyword>
<dbReference type="EMBL" id="JACIEE010000002">
    <property type="protein sequence ID" value="MBB3976065.1"/>
    <property type="molecule type" value="Genomic_DNA"/>
</dbReference>
<evidence type="ECO:0000313" key="2">
    <source>
        <dbReference type="Proteomes" id="UP000574761"/>
    </source>
</evidence>
<protein>
    <submittedName>
        <fullName evidence="1">Uncharacterized protein</fullName>
    </submittedName>
</protein>
<reference evidence="1 2" key="1">
    <citation type="submission" date="2020-08" db="EMBL/GenBank/DDBJ databases">
        <title>Genomic Encyclopedia of Type Strains, Phase IV (KMG-IV): sequencing the most valuable type-strain genomes for metagenomic binning, comparative biology and taxonomic classification.</title>
        <authorList>
            <person name="Goeker M."/>
        </authorList>
    </citation>
    <scope>NUCLEOTIDE SEQUENCE [LARGE SCALE GENOMIC DNA]</scope>
    <source>
        <strain evidence="1 2">DSM 100211</strain>
    </source>
</reference>
<evidence type="ECO:0000313" key="1">
    <source>
        <dbReference type="EMBL" id="MBB3976065.1"/>
    </source>
</evidence>